<organism evidence="1 2">
    <name type="scientific">Gigaspora margarita</name>
    <dbReference type="NCBI Taxonomy" id="4874"/>
    <lineage>
        <taxon>Eukaryota</taxon>
        <taxon>Fungi</taxon>
        <taxon>Fungi incertae sedis</taxon>
        <taxon>Mucoromycota</taxon>
        <taxon>Glomeromycotina</taxon>
        <taxon>Glomeromycetes</taxon>
        <taxon>Diversisporales</taxon>
        <taxon>Gigasporaceae</taxon>
        <taxon>Gigaspora</taxon>
    </lineage>
</organism>
<sequence length="106" mass="12388">MSSNRNFAKVFKAFASQYKIPNKIEEISLYNFLLFCQETLVKKSKTLTWEDKSSSQNSNWGKLVKEDPKTVLEKYKVNVITFSIGFLSTMIEHNVIIFQVIDYSDY</sequence>
<reference evidence="1 2" key="1">
    <citation type="submission" date="2021-06" db="EMBL/GenBank/DDBJ databases">
        <authorList>
            <person name="Kallberg Y."/>
            <person name="Tangrot J."/>
            <person name="Rosling A."/>
        </authorList>
    </citation>
    <scope>NUCLEOTIDE SEQUENCE [LARGE SCALE GENOMIC DNA]</scope>
    <source>
        <strain evidence="1 2">120-4 pot B 10/14</strain>
    </source>
</reference>
<dbReference type="Proteomes" id="UP000789901">
    <property type="component" value="Unassembled WGS sequence"/>
</dbReference>
<evidence type="ECO:0000313" key="2">
    <source>
        <dbReference type="Proteomes" id="UP000789901"/>
    </source>
</evidence>
<accession>A0ABN7V4C0</accession>
<keyword evidence="2" id="KW-1185">Reference proteome</keyword>
<protein>
    <submittedName>
        <fullName evidence="1">1574_t:CDS:1</fullName>
    </submittedName>
</protein>
<name>A0ABN7V4C0_GIGMA</name>
<proteinExistence type="predicted"/>
<gene>
    <name evidence="1" type="ORF">GMARGA_LOCUS14005</name>
</gene>
<comment type="caution">
    <text evidence="1">The sequence shown here is derived from an EMBL/GenBank/DDBJ whole genome shotgun (WGS) entry which is preliminary data.</text>
</comment>
<dbReference type="EMBL" id="CAJVQB010009117">
    <property type="protein sequence ID" value="CAG8726836.1"/>
    <property type="molecule type" value="Genomic_DNA"/>
</dbReference>
<evidence type="ECO:0000313" key="1">
    <source>
        <dbReference type="EMBL" id="CAG8726836.1"/>
    </source>
</evidence>